<evidence type="ECO:0000256" key="1">
    <source>
        <dbReference type="SAM" id="Phobius"/>
    </source>
</evidence>
<reference evidence="2" key="1">
    <citation type="submission" date="2021-01" db="EMBL/GenBank/DDBJ databases">
        <authorList>
            <consortium name="Genoscope - CEA"/>
            <person name="William W."/>
        </authorList>
    </citation>
    <scope>NUCLEOTIDE SEQUENCE</scope>
</reference>
<organism evidence="2 3">
    <name type="scientific">Paramecium pentaurelia</name>
    <dbReference type="NCBI Taxonomy" id="43138"/>
    <lineage>
        <taxon>Eukaryota</taxon>
        <taxon>Sar</taxon>
        <taxon>Alveolata</taxon>
        <taxon>Ciliophora</taxon>
        <taxon>Intramacronucleata</taxon>
        <taxon>Oligohymenophorea</taxon>
        <taxon>Peniculida</taxon>
        <taxon>Parameciidae</taxon>
        <taxon>Paramecium</taxon>
    </lineage>
</organism>
<dbReference type="EMBL" id="CAJJDO010000170">
    <property type="protein sequence ID" value="CAD8212650.1"/>
    <property type="molecule type" value="Genomic_DNA"/>
</dbReference>
<dbReference type="Proteomes" id="UP000689195">
    <property type="component" value="Unassembled WGS sequence"/>
</dbReference>
<evidence type="ECO:0000313" key="2">
    <source>
        <dbReference type="EMBL" id="CAD8212650.1"/>
    </source>
</evidence>
<name>A0A8S1YFI9_9CILI</name>
<keyword evidence="1" id="KW-0812">Transmembrane</keyword>
<sequence>MVIKMIRKSILYISLFELLYILILTIGKLLWSQKPSMKFKNMDIQFFWRDKDFYF</sequence>
<keyword evidence="3" id="KW-1185">Reference proteome</keyword>
<proteinExistence type="predicted"/>
<keyword evidence="1" id="KW-1133">Transmembrane helix</keyword>
<comment type="caution">
    <text evidence="2">The sequence shown here is derived from an EMBL/GenBank/DDBJ whole genome shotgun (WGS) entry which is preliminary data.</text>
</comment>
<feature type="transmembrane region" description="Helical" evidence="1">
    <location>
        <begin position="12"/>
        <end position="31"/>
    </location>
</feature>
<keyword evidence="1" id="KW-0472">Membrane</keyword>
<evidence type="ECO:0000313" key="3">
    <source>
        <dbReference type="Proteomes" id="UP000689195"/>
    </source>
</evidence>
<gene>
    <name evidence="2" type="ORF">PPENT_87.1.T1700019</name>
</gene>
<dbReference type="AlphaFoldDB" id="A0A8S1YFI9"/>
<accession>A0A8S1YFI9</accession>
<protein>
    <submittedName>
        <fullName evidence="2">Uncharacterized protein</fullName>
    </submittedName>
</protein>